<evidence type="ECO:0000313" key="15">
    <source>
        <dbReference type="Proteomes" id="UP000297975"/>
    </source>
</evidence>
<keyword evidence="15" id="KW-1185">Reference proteome</keyword>
<evidence type="ECO:0000256" key="11">
    <source>
        <dbReference type="ARBA" id="ARBA00047446"/>
    </source>
</evidence>
<keyword evidence="3" id="KW-0963">Cytoplasm</keyword>
<evidence type="ECO:0000256" key="3">
    <source>
        <dbReference type="ARBA" id="ARBA00022490"/>
    </source>
</evidence>
<gene>
    <name evidence="14" type="ORF">E3U55_05700</name>
</gene>
<dbReference type="Gene3D" id="3.90.226.10">
    <property type="entry name" value="2-enoyl-CoA Hydratase, Chain A, domain 1"/>
    <property type="match status" value="1"/>
</dbReference>
<dbReference type="GO" id="GO:0005829">
    <property type="term" value="C:cytosol"/>
    <property type="evidence" value="ECO:0007669"/>
    <property type="project" value="UniProtKB-SubCell"/>
</dbReference>
<dbReference type="EMBL" id="SOPW01000004">
    <property type="protein sequence ID" value="TFB23312.1"/>
    <property type="molecule type" value="Genomic_DNA"/>
</dbReference>
<dbReference type="Proteomes" id="UP000297975">
    <property type="component" value="Unassembled WGS sequence"/>
</dbReference>
<dbReference type="GO" id="GO:0004492">
    <property type="term" value="F:methyl/ethyl malonyl-CoA decarboxylase activity"/>
    <property type="evidence" value="ECO:0007669"/>
    <property type="project" value="UniProtKB-EC"/>
</dbReference>
<dbReference type="GO" id="GO:0006635">
    <property type="term" value="P:fatty acid beta-oxidation"/>
    <property type="evidence" value="ECO:0007669"/>
    <property type="project" value="TreeGrafter"/>
</dbReference>
<evidence type="ECO:0000256" key="12">
    <source>
        <dbReference type="ARBA" id="ARBA00056546"/>
    </source>
</evidence>
<evidence type="ECO:0000256" key="2">
    <source>
        <dbReference type="ARBA" id="ARBA00005254"/>
    </source>
</evidence>
<evidence type="ECO:0000256" key="9">
    <source>
        <dbReference type="ARBA" id="ARBA00042052"/>
    </source>
</evidence>
<evidence type="ECO:0000256" key="4">
    <source>
        <dbReference type="ARBA" id="ARBA00023239"/>
    </source>
</evidence>
<sequence>MPKVLYDVSPDGYAVITINRPDKLNAISLSVVSKLNDILDHINVESLKFLIITGAGSRSFCAGGDLNDFHGEMSADEAYNLLKPMQEVLYKLATLPIPTIAWMNGLARGGGLEIASACDFRFATNAANYGFIQGQLGISTGWGGGTLLYERIHPQQAFQWMIEADVKDVQELKEIGFIQKIITEETISSQHELLAPFLNRSFDQMTLWKQQRLSKMSLDSLAIQMDNEVKACSQLWVSEEHKEALKQFFNKNNK</sequence>
<proteinExistence type="inferred from homology"/>
<comment type="catalytic activity">
    <reaction evidence="6">
        <text>(2R)-ethylmalonyl-CoA + H(+) = butanoyl-CoA + CO2</text>
        <dbReference type="Rhea" id="RHEA:59540"/>
        <dbReference type="ChEBI" id="CHEBI:15378"/>
        <dbReference type="ChEBI" id="CHEBI:16526"/>
        <dbReference type="ChEBI" id="CHEBI:57371"/>
        <dbReference type="ChEBI" id="CHEBI:85316"/>
        <dbReference type="EC" id="4.1.1.94"/>
    </reaction>
    <physiologicalReaction direction="left-to-right" evidence="6">
        <dbReference type="Rhea" id="RHEA:59541"/>
    </physiologicalReaction>
</comment>
<evidence type="ECO:0000256" key="13">
    <source>
        <dbReference type="RuleBase" id="RU003707"/>
    </source>
</evidence>
<accession>A0A4Y8IRT2</accession>
<dbReference type="CDD" id="cd06558">
    <property type="entry name" value="crotonase-like"/>
    <property type="match status" value="1"/>
</dbReference>
<evidence type="ECO:0000256" key="7">
    <source>
        <dbReference type="ARBA" id="ARBA00038883"/>
    </source>
</evidence>
<dbReference type="PANTHER" id="PTHR11941:SF27">
    <property type="entry name" value="ETHYLMALONYL-COA DECARBOXYLASE"/>
    <property type="match status" value="1"/>
</dbReference>
<dbReference type="PROSITE" id="PS00166">
    <property type="entry name" value="ENOYL_COA_HYDRATASE"/>
    <property type="match status" value="1"/>
</dbReference>
<keyword evidence="4" id="KW-0456">Lyase</keyword>
<dbReference type="PANTHER" id="PTHR11941">
    <property type="entry name" value="ENOYL-COA HYDRATASE-RELATED"/>
    <property type="match status" value="1"/>
</dbReference>
<dbReference type="OrthoDB" id="9775794at2"/>
<evidence type="ECO:0000256" key="8">
    <source>
        <dbReference type="ARBA" id="ARBA00039903"/>
    </source>
</evidence>
<dbReference type="Pfam" id="PF00378">
    <property type="entry name" value="ECH_1"/>
    <property type="match status" value="1"/>
</dbReference>
<evidence type="ECO:0000256" key="1">
    <source>
        <dbReference type="ARBA" id="ARBA00004514"/>
    </source>
</evidence>
<evidence type="ECO:0000256" key="10">
    <source>
        <dbReference type="ARBA" id="ARBA00042182"/>
    </source>
</evidence>
<dbReference type="InterPro" id="IPR001753">
    <property type="entry name" value="Enoyl-CoA_hydra/iso"/>
</dbReference>
<dbReference type="GO" id="GO:0016853">
    <property type="term" value="F:isomerase activity"/>
    <property type="evidence" value="ECO:0007669"/>
    <property type="project" value="UniProtKB-KW"/>
</dbReference>
<protein>
    <recommendedName>
        <fullName evidence="8">Ethylmalonyl-CoA decarboxylase</fullName>
        <ecNumber evidence="7">4.1.1.94</ecNumber>
    </recommendedName>
    <alternativeName>
        <fullName evidence="10">Enoyl-CoA hydratase domain-containing protein 1</fullName>
    </alternativeName>
    <alternativeName>
        <fullName evidence="9">Methylmalonyl-CoA decarboxylase</fullName>
    </alternativeName>
</protein>
<evidence type="ECO:0000313" key="14">
    <source>
        <dbReference type="EMBL" id="TFB23312.1"/>
    </source>
</evidence>
<name>A0A4Y8IRT2_9BACI</name>
<comment type="catalytic activity">
    <reaction evidence="5">
        <text>(2S)-ethylmalonyl-CoA + H(+) = butanoyl-CoA + CO2</text>
        <dbReference type="Rhea" id="RHEA:32131"/>
        <dbReference type="ChEBI" id="CHEBI:15378"/>
        <dbReference type="ChEBI" id="CHEBI:16526"/>
        <dbReference type="ChEBI" id="CHEBI:57371"/>
        <dbReference type="ChEBI" id="CHEBI:60909"/>
        <dbReference type="EC" id="4.1.1.94"/>
    </reaction>
    <physiologicalReaction direction="left-to-right" evidence="5">
        <dbReference type="Rhea" id="RHEA:32132"/>
    </physiologicalReaction>
</comment>
<evidence type="ECO:0000256" key="6">
    <source>
        <dbReference type="ARBA" id="ARBA00036541"/>
    </source>
</evidence>
<comment type="similarity">
    <text evidence="2 13">Belongs to the enoyl-CoA hydratase/isomerase family.</text>
</comment>
<keyword evidence="14" id="KW-0413">Isomerase</keyword>
<reference evidence="14 15" key="1">
    <citation type="submission" date="2019-03" db="EMBL/GenBank/DDBJ databases">
        <authorList>
            <person name="He R.-H."/>
        </authorList>
    </citation>
    <scope>NUCLEOTIDE SEQUENCE [LARGE SCALE GENOMIC DNA]</scope>
    <source>
        <strain evidence="15">SH 714</strain>
    </source>
</reference>
<dbReference type="RefSeq" id="WP_134339384.1">
    <property type="nucleotide sequence ID" value="NZ_SOPW01000004.1"/>
</dbReference>
<dbReference type="SUPFAM" id="SSF52096">
    <property type="entry name" value="ClpP/crotonase"/>
    <property type="match status" value="1"/>
</dbReference>
<dbReference type="AlphaFoldDB" id="A0A4Y8IRT2"/>
<evidence type="ECO:0000256" key="5">
    <source>
        <dbReference type="ARBA" id="ARBA00036343"/>
    </source>
</evidence>
<comment type="subcellular location">
    <subcellularLocation>
        <location evidence="1">Cytoplasm</location>
        <location evidence="1">Cytosol</location>
    </subcellularLocation>
</comment>
<dbReference type="InterPro" id="IPR018376">
    <property type="entry name" value="Enoyl-CoA_hyd/isom_CS"/>
</dbReference>
<comment type="caution">
    <text evidence="14">The sequence shown here is derived from an EMBL/GenBank/DDBJ whole genome shotgun (WGS) entry which is preliminary data.</text>
</comment>
<dbReference type="EC" id="4.1.1.94" evidence="7"/>
<dbReference type="InterPro" id="IPR029045">
    <property type="entry name" value="ClpP/crotonase-like_dom_sf"/>
</dbReference>
<comment type="function">
    <text evidence="12">Decarboxylates ethylmalonyl-CoA, a potentially toxic metabolite, to form butyryl-CoA, suggesting it might be involved in metabolite proofreading. Acts preferentially on (S)-ethylmalonyl-CoA but also has some activity on the (R)-isomer. Also has methylmalonyl-CoA decarboxylase activity at lower level.</text>
</comment>
<organism evidence="14 15">
    <name type="scientific">Filobacillus milosensis</name>
    <dbReference type="NCBI Taxonomy" id="94137"/>
    <lineage>
        <taxon>Bacteria</taxon>
        <taxon>Bacillati</taxon>
        <taxon>Bacillota</taxon>
        <taxon>Bacilli</taxon>
        <taxon>Bacillales</taxon>
        <taxon>Bacillaceae</taxon>
        <taxon>Filobacillus</taxon>
    </lineage>
</organism>
<comment type="catalytic activity">
    <reaction evidence="11">
        <text>(S)-methylmalonyl-CoA + H(+) = propanoyl-CoA + CO2</text>
        <dbReference type="Rhea" id="RHEA:61340"/>
        <dbReference type="ChEBI" id="CHEBI:15378"/>
        <dbReference type="ChEBI" id="CHEBI:16526"/>
        <dbReference type="ChEBI" id="CHEBI:57327"/>
        <dbReference type="ChEBI" id="CHEBI:57392"/>
        <dbReference type="EC" id="4.1.1.94"/>
    </reaction>
    <physiologicalReaction direction="left-to-right" evidence="11">
        <dbReference type="Rhea" id="RHEA:61341"/>
    </physiologicalReaction>
</comment>